<organism evidence="8 9">
    <name type="scientific">Nezara viridula</name>
    <name type="common">Southern green stink bug</name>
    <name type="synonym">Cimex viridulus</name>
    <dbReference type="NCBI Taxonomy" id="85310"/>
    <lineage>
        <taxon>Eukaryota</taxon>
        <taxon>Metazoa</taxon>
        <taxon>Ecdysozoa</taxon>
        <taxon>Arthropoda</taxon>
        <taxon>Hexapoda</taxon>
        <taxon>Insecta</taxon>
        <taxon>Pterygota</taxon>
        <taxon>Neoptera</taxon>
        <taxon>Paraneoptera</taxon>
        <taxon>Hemiptera</taxon>
        <taxon>Heteroptera</taxon>
        <taxon>Panheteroptera</taxon>
        <taxon>Pentatomomorpha</taxon>
        <taxon>Pentatomoidea</taxon>
        <taxon>Pentatomidae</taxon>
        <taxon>Pentatominae</taxon>
        <taxon>Nezara</taxon>
    </lineage>
</organism>
<dbReference type="InterPro" id="IPR021109">
    <property type="entry name" value="Peptidase_aspartic_dom_sf"/>
</dbReference>
<evidence type="ECO:0000256" key="1">
    <source>
        <dbReference type="ARBA" id="ARBA00007447"/>
    </source>
</evidence>
<feature type="domain" description="Peptidase A1" evidence="7">
    <location>
        <begin position="115"/>
        <end position="418"/>
    </location>
</feature>
<keyword evidence="6" id="KW-1015">Disulfide bond</keyword>
<dbReference type="GO" id="GO:0004190">
    <property type="term" value="F:aspartic-type endopeptidase activity"/>
    <property type="evidence" value="ECO:0007669"/>
    <property type="project" value="UniProtKB-KW"/>
</dbReference>
<dbReference type="EMBL" id="OV725083">
    <property type="protein sequence ID" value="CAH1408120.1"/>
    <property type="molecule type" value="Genomic_DNA"/>
</dbReference>
<keyword evidence="4" id="KW-0378">Hydrolase</keyword>
<evidence type="ECO:0000256" key="2">
    <source>
        <dbReference type="ARBA" id="ARBA00022670"/>
    </source>
</evidence>
<dbReference type="FunFam" id="2.40.70.10:FF:000115">
    <property type="entry name" value="Lysosomal aspartic protease"/>
    <property type="match status" value="1"/>
</dbReference>
<dbReference type="SUPFAM" id="SSF50630">
    <property type="entry name" value="Acid proteases"/>
    <property type="match status" value="1"/>
</dbReference>
<dbReference type="CDD" id="cd05471">
    <property type="entry name" value="pepsin_like"/>
    <property type="match status" value="1"/>
</dbReference>
<feature type="active site" evidence="5">
    <location>
        <position position="312"/>
    </location>
</feature>
<dbReference type="Proteomes" id="UP001152798">
    <property type="component" value="Chromosome 7"/>
</dbReference>
<dbReference type="InterPro" id="IPR034164">
    <property type="entry name" value="Pepsin-like_dom"/>
</dbReference>
<protein>
    <recommendedName>
        <fullName evidence="7">Peptidase A1 domain-containing protein</fullName>
    </recommendedName>
</protein>
<evidence type="ECO:0000259" key="7">
    <source>
        <dbReference type="PROSITE" id="PS51767"/>
    </source>
</evidence>
<evidence type="ECO:0000313" key="8">
    <source>
        <dbReference type="EMBL" id="CAH1408120.1"/>
    </source>
</evidence>
<dbReference type="InterPro" id="IPR001461">
    <property type="entry name" value="Aspartic_peptidase_A1"/>
</dbReference>
<accession>A0A9P0HTQ1</accession>
<keyword evidence="3" id="KW-0064">Aspartyl protease</keyword>
<dbReference type="GO" id="GO:0006508">
    <property type="term" value="P:proteolysis"/>
    <property type="evidence" value="ECO:0007669"/>
    <property type="project" value="UniProtKB-KW"/>
</dbReference>
<evidence type="ECO:0000256" key="5">
    <source>
        <dbReference type="PIRSR" id="PIRSR601461-1"/>
    </source>
</evidence>
<evidence type="ECO:0000313" key="9">
    <source>
        <dbReference type="Proteomes" id="UP001152798"/>
    </source>
</evidence>
<dbReference type="InterPro" id="IPR033121">
    <property type="entry name" value="PEPTIDASE_A1"/>
</dbReference>
<proteinExistence type="inferred from homology"/>
<comment type="similarity">
    <text evidence="1">Belongs to the peptidase A1 family.</text>
</comment>
<dbReference type="PROSITE" id="PS51767">
    <property type="entry name" value="PEPTIDASE_A1"/>
    <property type="match status" value="1"/>
</dbReference>
<sequence>MSHQRHLQLLRFFNSNLYGKRPWCTTVPSGFPVAHCTSNLSAGSRLQELKEVNLDACKMGSLATFLVISSLAYFVSGTELKFKLHRKEGTFKPVTFPTVRRSASLTFKNLRNEEYWASLTIGTPPQKFEAMFDTGSHLLWVPNRNCSNCYHKNMFDESKSSSYVDLNRSISIDYAIGYMRGRCGKDVVNIAGIEVKDQEMATALEGAFQENLFDGIVGLSFSPNRPDVLTSVLENFLSQKLLKRNVMSFYMNRKGDPKDGGEFVLGGWNKNLFDPEKIEYIQTESYDWGIKIESMYFGKEKGYCNNCYAIADTGSTMITGPINEMMIYINKLNAEELEDGYHFVKCDRVDSLPDWTIMISGKRFTLKPWDYTFTNSSHPGYCMLGFTGNYETDWVLGTMFLSNYYTVFDIEKRRVAFAPLKVDKRNY</sequence>
<feature type="disulfide bond" evidence="6">
    <location>
        <begin position="346"/>
        <end position="382"/>
    </location>
</feature>
<evidence type="ECO:0000256" key="4">
    <source>
        <dbReference type="ARBA" id="ARBA00022801"/>
    </source>
</evidence>
<reference evidence="8" key="1">
    <citation type="submission" date="2022-01" db="EMBL/GenBank/DDBJ databases">
        <authorList>
            <person name="King R."/>
        </authorList>
    </citation>
    <scope>NUCLEOTIDE SEQUENCE</scope>
</reference>
<dbReference type="Gene3D" id="2.40.70.10">
    <property type="entry name" value="Acid Proteases"/>
    <property type="match status" value="2"/>
</dbReference>
<dbReference type="Pfam" id="PF00026">
    <property type="entry name" value="Asp"/>
    <property type="match status" value="1"/>
</dbReference>
<dbReference type="OrthoDB" id="771136at2759"/>
<evidence type="ECO:0000256" key="6">
    <source>
        <dbReference type="PIRSR" id="PIRSR601461-2"/>
    </source>
</evidence>
<dbReference type="PANTHER" id="PTHR47966">
    <property type="entry name" value="BETA-SITE APP-CLEAVING ENZYME, ISOFORM A-RELATED"/>
    <property type="match status" value="1"/>
</dbReference>
<name>A0A9P0HTQ1_NEZVI</name>
<gene>
    <name evidence="8" type="ORF">NEZAVI_LOCUS15709</name>
</gene>
<dbReference type="PRINTS" id="PR00792">
    <property type="entry name" value="PEPSIN"/>
</dbReference>
<evidence type="ECO:0000256" key="3">
    <source>
        <dbReference type="ARBA" id="ARBA00022750"/>
    </source>
</evidence>
<dbReference type="PANTHER" id="PTHR47966:SF51">
    <property type="entry name" value="BETA-SITE APP-CLEAVING ENZYME, ISOFORM A-RELATED"/>
    <property type="match status" value="1"/>
</dbReference>
<keyword evidence="2" id="KW-0645">Protease</keyword>
<feature type="active site" evidence="5">
    <location>
        <position position="133"/>
    </location>
</feature>
<keyword evidence="9" id="KW-1185">Reference proteome</keyword>
<dbReference type="AlphaFoldDB" id="A0A9P0HTQ1"/>